<feature type="compositionally biased region" description="Low complexity" evidence="2">
    <location>
        <begin position="314"/>
        <end position="328"/>
    </location>
</feature>
<feature type="compositionally biased region" description="Low complexity" evidence="2">
    <location>
        <begin position="224"/>
        <end position="244"/>
    </location>
</feature>
<gene>
    <name evidence="4" type="primary">LOC101855263</name>
</gene>
<proteinExistence type="predicted"/>
<protein>
    <submittedName>
        <fullName evidence="4">Dentin sialophosphoprotein</fullName>
    </submittedName>
</protein>
<feature type="region of interest" description="Disordered" evidence="2">
    <location>
        <begin position="53"/>
        <end position="112"/>
    </location>
</feature>
<feature type="compositionally biased region" description="Polar residues" evidence="2">
    <location>
        <begin position="257"/>
        <end position="274"/>
    </location>
</feature>
<feature type="compositionally biased region" description="Polar residues" evidence="2">
    <location>
        <begin position="158"/>
        <end position="169"/>
    </location>
</feature>
<evidence type="ECO:0000256" key="2">
    <source>
        <dbReference type="SAM" id="MobiDB-lite"/>
    </source>
</evidence>
<dbReference type="Proteomes" id="UP000694888">
    <property type="component" value="Unplaced"/>
</dbReference>
<feature type="compositionally biased region" description="Basic and acidic residues" evidence="2">
    <location>
        <begin position="341"/>
        <end position="350"/>
    </location>
</feature>
<feature type="compositionally biased region" description="Polar residues" evidence="2">
    <location>
        <begin position="550"/>
        <end position="560"/>
    </location>
</feature>
<feature type="compositionally biased region" description="Basic and acidic residues" evidence="2">
    <location>
        <begin position="634"/>
        <end position="644"/>
    </location>
</feature>
<dbReference type="RefSeq" id="XP_005100178.1">
    <property type="nucleotide sequence ID" value="XM_005100121.2"/>
</dbReference>
<evidence type="ECO:0000256" key="1">
    <source>
        <dbReference type="SAM" id="Coils"/>
    </source>
</evidence>
<name>A0ABM0JRZ7_APLCA</name>
<evidence type="ECO:0000313" key="3">
    <source>
        <dbReference type="Proteomes" id="UP000694888"/>
    </source>
</evidence>
<feature type="compositionally biased region" description="Polar residues" evidence="2">
    <location>
        <begin position="213"/>
        <end position="223"/>
    </location>
</feature>
<feature type="region of interest" description="Disordered" evidence="2">
    <location>
        <begin position="143"/>
        <end position="720"/>
    </location>
</feature>
<keyword evidence="3" id="KW-1185">Reference proteome</keyword>
<accession>A0ABM0JRZ7</accession>
<keyword evidence="1" id="KW-0175">Coiled coil</keyword>
<feature type="compositionally biased region" description="Polar residues" evidence="2">
    <location>
        <begin position="76"/>
        <end position="86"/>
    </location>
</feature>
<feature type="compositionally biased region" description="Low complexity" evidence="2">
    <location>
        <begin position="614"/>
        <end position="629"/>
    </location>
</feature>
<evidence type="ECO:0000313" key="4">
    <source>
        <dbReference type="RefSeq" id="XP_005100178.1"/>
    </source>
</evidence>
<organism evidence="3 4">
    <name type="scientific">Aplysia californica</name>
    <name type="common">California sea hare</name>
    <dbReference type="NCBI Taxonomy" id="6500"/>
    <lineage>
        <taxon>Eukaryota</taxon>
        <taxon>Metazoa</taxon>
        <taxon>Spiralia</taxon>
        <taxon>Lophotrochozoa</taxon>
        <taxon>Mollusca</taxon>
        <taxon>Gastropoda</taxon>
        <taxon>Heterobranchia</taxon>
        <taxon>Euthyneura</taxon>
        <taxon>Tectipleura</taxon>
        <taxon>Aplysiida</taxon>
        <taxon>Aplysioidea</taxon>
        <taxon>Aplysiidae</taxon>
        <taxon>Aplysia</taxon>
    </lineage>
</organism>
<feature type="compositionally biased region" description="Polar residues" evidence="2">
    <location>
        <begin position="700"/>
        <end position="713"/>
    </location>
</feature>
<feature type="region of interest" description="Disordered" evidence="2">
    <location>
        <begin position="817"/>
        <end position="837"/>
    </location>
</feature>
<feature type="coiled-coil region" evidence="1">
    <location>
        <begin position="742"/>
        <end position="769"/>
    </location>
</feature>
<feature type="compositionally biased region" description="Low complexity" evidence="2">
    <location>
        <begin position="569"/>
        <end position="578"/>
    </location>
</feature>
<feature type="compositionally biased region" description="Low complexity" evidence="2">
    <location>
        <begin position="653"/>
        <end position="663"/>
    </location>
</feature>
<feature type="compositionally biased region" description="Polar residues" evidence="2">
    <location>
        <begin position="664"/>
        <end position="676"/>
    </location>
</feature>
<dbReference type="GeneID" id="101855263"/>
<feature type="compositionally biased region" description="Low complexity" evidence="2">
    <location>
        <begin position="190"/>
        <end position="202"/>
    </location>
</feature>
<feature type="compositionally biased region" description="Low complexity" evidence="2">
    <location>
        <begin position="87"/>
        <end position="104"/>
    </location>
</feature>
<feature type="compositionally biased region" description="Low complexity" evidence="2">
    <location>
        <begin position="530"/>
        <end position="540"/>
    </location>
</feature>
<feature type="compositionally biased region" description="Basic and acidic residues" evidence="2">
    <location>
        <begin position="436"/>
        <end position="455"/>
    </location>
</feature>
<feature type="compositionally biased region" description="Low complexity" evidence="2">
    <location>
        <begin position="279"/>
        <end position="296"/>
    </location>
</feature>
<reference evidence="4" key="1">
    <citation type="submission" date="2025-08" db="UniProtKB">
        <authorList>
            <consortium name="RefSeq"/>
        </authorList>
    </citation>
    <scope>IDENTIFICATION</scope>
</reference>
<sequence length="837" mass="87425">MGGWVRVLTSETGADTVPEGLEEYLVAGDNSSDAASLLSFTVLKQWDMGDLVPKPSQAGTSTSHDYEDPADILGPTDTQDTSDSNRTTPSVDTTDVTSDVSQPTLGETSACGQEGVGVMVASSSLPERTNSCGSRSPKISEAFAAPNKKDSGFYSVKGANSDSDSGCENSSRDAGDMDSGYATLDSLRFRQGQHGRSSSTSHGRGDPAVSETGLPSESASCGVNNSKHSSNNNSNNKSNSNSSDSLKDSRSVLCDSSLGSCVSGATSESNSPDTSPVHAACSNTSASSSAPSSSSLPHPPPTCVQNSSDKHLTSNPPAQSQSSSSSANVTDQKNPTGSDLDEGHYDRLTSTDEAPEVTDLVSPTYVKGQPACQTPLSPSNDRTVVSPSDNEYSVVLKRSSRSKSKSPETFPALPTPPPDQTSDSTTDSRNPGSDVTDSRPHESSGESSSDKEKKNTPAGEDSDDLTKFGEDLFESLLQNTCQESDADSVELDFTPRPPSMSLQPPSDINDAQHDRVFDGNSSVDSERLSSPHSLSPTSISGKLEQDASALPSSGNSSNPDLSEEGSQPLLSSSLSSSSATDDRGGAREQMSSEPPTGEDGSEDDCPPPLPTSPIPDLGPSSPSSSFTPPVDSESCPRNEGKCDPSEPSIVKDTTTASTASTSAQNSSGAEPSSSVAETKGENLDSLDGSSHVPKIAANENACNGSAVSPNSTADDVFFKNEYPLGPSSDAVLALASNPDATEGELTAAINALKEKLTQIKRRRMAVHEKRQKVSSDEERLACEKEFAALDRAVEGTDLDIRHLQNYLDVIQGQTLEAMKAASSKKKPGSRKKKNKRK</sequence>
<feature type="compositionally biased region" description="Basic residues" evidence="2">
    <location>
        <begin position="822"/>
        <end position="837"/>
    </location>
</feature>
<feature type="compositionally biased region" description="Polar residues" evidence="2">
    <location>
        <begin position="371"/>
        <end position="391"/>
    </location>
</feature>